<feature type="compositionally biased region" description="Low complexity" evidence="1">
    <location>
        <begin position="10"/>
        <end position="24"/>
    </location>
</feature>
<comment type="caution">
    <text evidence="2">The sequence shown here is derived from an EMBL/GenBank/DDBJ whole genome shotgun (WGS) entry which is preliminary data.</text>
</comment>
<evidence type="ECO:0000313" key="2">
    <source>
        <dbReference type="EMBL" id="OIQ78637.1"/>
    </source>
</evidence>
<feature type="region of interest" description="Disordered" evidence="1">
    <location>
        <begin position="207"/>
        <end position="330"/>
    </location>
</feature>
<feature type="region of interest" description="Disordered" evidence="1">
    <location>
        <begin position="1"/>
        <end position="26"/>
    </location>
</feature>
<sequence length="330" mass="35387">MPQERHRPPGVSVESGVGDVEAGGLDAAPVVPLHRCGADHTDRVGDQLGARGGELAQVAPDRIHQRADRGGFGAATGAPELRADEGRLVRVLLDDVALDGRHVRTTQGVQELLPSLATAVTEHQDDLGDRRQEVGERIAHQVIRASLDTVDDDEPRLVEQRRAGDHPERPSRILTCVQPRDLDVRVLLPCELDHAIDGPLGQQLLRARDQDDGRRRRVLPREGRCARGRAAAGRASVCGRHGPSLPRTTDGRGRGRDGTVSPEPWLAAAPPHEISGPVERETRVDESPAYGGPAYEGPGHPACRTSSPSATDSPMSWHESVRSTAAPACS</sequence>
<feature type="compositionally biased region" description="Basic and acidic residues" evidence="1">
    <location>
        <begin position="207"/>
        <end position="225"/>
    </location>
</feature>
<name>A0A1J5QRS9_9ZZZZ</name>
<dbReference type="AlphaFoldDB" id="A0A1J5QRS9"/>
<protein>
    <submittedName>
        <fullName evidence="2">Uncharacterized protein</fullName>
    </submittedName>
</protein>
<reference evidence="2" key="1">
    <citation type="submission" date="2016-10" db="EMBL/GenBank/DDBJ databases">
        <title>Sequence of Gallionella enrichment culture.</title>
        <authorList>
            <person name="Poehlein A."/>
            <person name="Muehling M."/>
            <person name="Daniel R."/>
        </authorList>
    </citation>
    <scope>NUCLEOTIDE SEQUENCE</scope>
</reference>
<proteinExistence type="predicted"/>
<dbReference type="EMBL" id="MLJW01001365">
    <property type="protein sequence ID" value="OIQ78637.1"/>
    <property type="molecule type" value="Genomic_DNA"/>
</dbReference>
<accession>A0A1J5QRS9</accession>
<organism evidence="2">
    <name type="scientific">mine drainage metagenome</name>
    <dbReference type="NCBI Taxonomy" id="410659"/>
    <lineage>
        <taxon>unclassified sequences</taxon>
        <taxon>metagenomes</taxon>
        <taxon>ecological metagenomes</taxon>
    </lineage>
</organism>
<gene>
    <name evidence="2" type="ORF">GALL_396500</name>
</gene>
<feature type="compositionally biased region" description="Polar residues" evidence="1">
    <location>
        <begin position="304"/>
        <end position="314"/>
    </location>
</feature>
<feature type="compositionally biased region" description="Low complexity" evidence="1">
    <location>
        <begin position="288"/>
        <end position="302"/>
    </location>
</feature>
<evidence type="ECO:0000256" key="1">
    <source>
        <dbReference type="SAM" id="MobiDB-lite"/>
    </source>
</evidence>